<dbReference type="AlphaFoldDB" id="A0A6P1M4R0"/>
<dbReference type="SUPFAM" id="SSF51215">
    <property type="entry name" value="Regulatory protein AraC"/>
    <property type="match status" value="1"/>
</dbReference>
<accession>A0A6P1M4R0</accession>
<dbReference type="Pfam" id="PF12833">
    <property type="entry name" value="HTH_18"/>
    <property type="match status" value="1"/>
</dbReference>
<evidence type="ECO:0000256" key="3">
    <source>
        <dbReference type="ARBA" id="ARBA00023163"/>
    </source>
</evidence>
<dbReference type="InterPro" id="IPR020449">
    <property type="entry name" value="Tscrpt_reg_AraC-type_HTH"/>
</dbReference>
<protein>
    <submittedName>
        <fullName evidence="5">Helix-turn-helix domain-containing protein</fullName>
    </submittedName>
</protein>
<dbReference type="RefSeq" id="WP_160628961.1">
    <property type="nucleotide sequence ID" value="NZ_CP047593.1"/>
</dbReference>
<dbReference type="SMART" id="SM00342">
    <property type="entry name" value="HTH_ARAC"/>
    <property type="match status" value="1"/>
</dbReference>
<dbReference type="InterPro" id="IPR018062">
    <property type="entry name" value="HTH_AraC-typ_CS"/>
</dbReference>
<dbReference type="Pfam" id="PF02311">
    <property type="entry name" value="AraC_binding"/>
    <property type="match status" value="1"/>
</dbReference>
<name>A0A6P1M4R0_9BACT</name>
<evidence type="ECO:0000313" key="5">
    <source>
        <dbReference type="EMBL" id="QHI69779.1"/>
    </source>
</evidence>
<keyword evidence="3" id="KW-0804">Transcription</keyword>
<dbReference type="InterPro" id="IPR037923">
    <property type="entry name" value="HTH-like"/>
</dbReference>
<keyword evidence="6" id="KW-1185">Reference proteome</keyword>
<dbReference type="InterPro" id="IPR018060">
    <property type="entry name" value="HTH_AraC"/>
</dbReference>
<keyword evidence="2" id="KW-0238">DNA-binding</keyword>
<dbReference type="PROSITE" id="PS01124">
    <property type="entry name" value="HTH_ARAC_FAMILY_2"/>
    <property type="match status" value="1"/>
</dbReference>
<dbReference type="Gene3D" id="1.10.10.60">
    <property type="entry name" value="Homeodomain-like"/>
    <property type="match status" value="2"/>
</dbReference>
<dbReference type="PANTHER" id="PTHR43280:SF2">
    <property type="entry name" value="HTH-TYPE TRANSCRIPTIONAL REGULATOR EXSA"/>
    <property type="match status" value="1"/>
</dbReference>
<proteinExistence type="predicted"/>
<dbReference type="PROSITE" id="PS00041">
    <property type="entry name" value="HTH_ARAC_FAMILY_1"/>
    <property type="match status" value="1"/>
</dbReference>
<dbReference type="EMBL" id="CP047593">
    <property type="protein sequence ID" value="QHI69779.1"/>
    <property type="molecule type" value="Genomic_DNA"/>
</dbReference>
<organism evidence="5 6">
    <name type="scientific">Tichowtungia aerotolerans</name>
    <dbReference type="NCBI Taxonomy" id="2697043"/>
    <lineage>
        <taxon>Bacteria</taxon>
        <taxon>Pseudomonadati</taxon>
        <taxon>Kiritimatiellota</taxon>
        <taxon>Tichowtungiia</taxon>
        <taxon>Tichowtungiales</taxon>
        <taxon>Tichowtungiaceae</taxon>
        <taxon>Tichowtungia</taxon>
    </lineage>
</organism>
<dbReference type="SUPFAM" id="SSF46689">
    <property type="entry name" value="Homeodomain-like"/>
    <property type="match status" value="2"/>
</dbReference>
<evidence type="ECO:0000313" key="6">
    <source>
        <dbReference type="Proteomes" id="UP000464954"/>
    </source>
</evidence>
<reference evidence="5 6" key="1">
    <citation type="submission" date="2020-01" db="EMBL/GenBank/DDBJ databases">
        <title>Ponticoccus aerotolerans gen. nov., sp. nov., an anaerobic bacterium and proposal of Ponticoccusceae fam. nov., Ponticoccusles ord. nov. and Ponticoccuse classis nov. in the phylum Kiritimatiellaeota.</title>
        <authorList>
            <person name="Zhou L.Y."/>
            <person name="Du Z.J."/>
        </authorList>
    </citation>
    <scope>NUCLEOTIDE SEQUENCE [LARGE SCALE GENOMIC DNA]</scope>
    <source>
        <strain evidence="5 6">S-5007</strain>
    </source>
</reference>
<evidence type="ECO:0000259" key="4">
    <source>
        <dbReference type="PROSITE" id="PS01124"/>
    </source>
</evidence>
<gene>
    <name evidence="5" type="ORF">GT409_10070</name>
</gene>
<evidence type="ECO:0000256" key="2">
    <source>
        <dbReference type="ARBA" id="ARBA00023125"/>
    </source>
</evidence>
<dbReference type="PRINTS" id="PR00032">
    <property type="entry name" value="HTHARAC"/>
</dbReference>
<dbReference type="InterPro" id="IPR014710">
    <property type="entry name" value="RmlC-like_jellyroll"/>
</dbReference>
<dbReference type="InterPro" id="IPR003313">
    <property type="entry name" value="AraC-bd"/>
</dbReference>
<dbReference type="Gene3D" id="2.60.120.10">
    <property type="entry name" value="Jelly Rolls"/>
    <property type="match status" value="1"/>
</dbReference>
<keyword evidence="1" id="KW-0805">Transcription regulation</keyword>
<dbReference type="InterPro" id="IPR009057">
    <property type="entry name" value="Homeodomain-like_sf"/>
</dbReference>
<dbReference type="GO" id="GO:0003700">
    <property type="term" value="F:DNA-binding transcription factor activity"/>
    <property type="evidence" value="ECO:0007669"/>
    <property type="project" value="InterPro"/>
</dbReference>
<evidence type="ECO:0000256" key="1">
    <source>
        <dbReference type="ARBA" id="ARBA00023015"/>
    </source>
</evidence>
<sequence>MDIKIAFKVTVEKGDLISAKNHRHESMELVYFLSGTGQTMIGDDIYRIQSNCFCLIPPNTTHSQTSESDITSICLRFDNCELDSPIGLWVDADGKIKDYLEKLMEELSYQRPAYSLVTKGLATTITGLIQRAINENVPQDRKQALISKAMKIIEGKDGNLSIDEVAGQLFISKNYFRHLFTQYTGQSPIKAIINARIEHAKHLLLNTDFPIAKIAENCGVENPYYFSKMFKNITGATPSAFRNKPSSSDS</sequence>
<dbReference type="KEGG" id="taer:GT409_10070"/>
<dbReference type="Proteomes" id="UP000464954">
    <property type="component" value="Chromosome"/>
</dbReference>
<feature type="domain" description="HTH araC/xylS-type" evidence="4">
    <location>
        <begin position="147"/>
        <end position="244"/>
    </location>
</feature>
<dbReference type="PANTHER" id="PTHR43280">
    <property type="entry name" value="ARAC-FAMILY TRANSCRIPTIONAL REGULATOR"/>
    <property type="match status" value="1"/>
</dbReference>
<dbReference type="GO" id="GO:0043565">
    <property type="term" value="F:sequence-specific DNA binding"/>
    <property type="evidence" value="ECO:0007669"/>
    <property type="project" value="InterPro"/>
</dbReference>